<dbReference type="KEGG" id="tpol:Mal48_18410"/>
<feature type="transmembrane region" description="Helical" evidence="2">
    <location>
        <begin position="228"/>
        <end position="248"/>
    </location>
</feature>
<evidence type="ECO:0000256" key="2">
    <source>
        <dbReference type="SAM" id="Phobius"/>
    </source>
</evidence>
<sequence length="255" mass="28743">MPSHDPSIENEPHLRNGGWKRDPSEEKAAERIDYEQHHENIDDAIDQSIWSEPSRSPEISGPPPEDALTYENWLNWRISQTGSLDSWALVLCWVCVAGPLAVVGVLLGTIGTMSGIYPVQAILIGPVAEELMKIAIPLWVIERRPYLIKNRLQIFLCALAGGAVFAAVENVMYLGFDLFNWENPLTRWRWTVCVALHTFCCLISALGLSRIWHRCMQTKSFPSVQLGVPYFVTAITLHGAYNAFAILFETVYEPF</sequence>
<feature type="transmembrane region" description="Helical" evidence="2">
    <location>
        <begin position="87"/>
        <end position="110"/>
    </location>
</feature>
<feature type="region of interest" description="Disordered" evidence="1">
    <location>
        <begin position="1"/>
        <end position="38"/>
    </location>
</feature>
<feature type="transmembrane region" description="Helical" evidence="2">
    <location>
        <begin position="152"/>
        <end position="176"/>
    </location>
</feature>
<keyword evidence="4" id="KW-1185">Reference proteome</keyword>
<dbReference type="RefSeq" id="WP_145197968.1">
    <property type="nucleotide sequence ID" value="NZ_CP036267.1"/>
</dbReference>
<accession>A0A517QLU0</accession>
<dbReference type="Pfam" id="PF13367">
    <property type="entry name" value="PrsW-protease"/>
    <property type="match status" value="1"/>
</dbReference>
<dbReference type="GO" id="GO:0008233">
    <property type="term" value="F:peptidase activity"/>
    <property type="evidence" value="ECO:0007669"/>
    <property type="project" value="InterPro"/>
</dbReference>
<feature type="transmembrane region" description="Helical" evidence="2">
    <location>
        <begin position="188"/>
        <end position="208"/>
    </location>
</feature>
<evidence type="ECO:0000313" key="4">
    <source>
        <dbReference type="Proteomes" id="UP000315724"/>
    </source>
</evidence>
<organism evidence="3 4">
    <name type="scientific">Thalassoglobus polymorphus</name>
    <dbReference type="NCBI Taxonomy" id="2527994"/>
    <lineage>
        <taxon>Bacteria</taxon>
        <taxon>Pseudomonadati</taxon>
        <taxon>Planctomycetota</taxon>
        <taxon>Planctomycetia</taxon>
        <taxon>Planctomycetales</taxon>
        <taxon>Planctomycetaceae</taxon>
        <taxon>Thalassoglobus</taxon>
    </lineage>
</organism>
<keyword evidence="2" id="KW-0812">Transmembrane</keyword>
<evidence type="ECO:0008006" key="5">
    <source>
        <dbReference type="Google" id="ProtNLM"/>
    </source>
</evidence>
<name>A0A517QLU0_9PLAN</name>
<protein>
    <recommendedName>
        <fullName evidence="5">Protease PrsW</fullName>
    </recommendedName>
</protein>
<evidence type="ECO:0000313" key="3">
    <source>
        <dbReference type="EMBL" id="QDT32594.1"/>
    </source>
</evidence>
<reference evidence="3 4" key="1">
    <citation type="submission" date="2019-02" db="EMBL/GenBank/DDBJ databases">
        <title>Deep-cultivation of Planctomycetes and their phenomic and genomic characterization uncovers novel biology.</title>
        <authorList>
            <person name="Wiegand S."/>
            <person name="Jogler M."/>
            <person name="Boedeker C."/>
            <person name="Pinto D."/>
            <person name="Vollmers J."/>
            <person name="Rivas-Marin E."/>
            <person name="Kohn T."/>
            <person name="Peeters S.H."/>
            <person name="Heuer A."/>
            <person name="Rast P."/>
            <person name="Oberbeckmann S."/>
            <person name="Bunk B."/>
            <person name="Jeske O."/>
            <person name="Meyerdierks A."/>
            <person name="Storesund J.E."/>
            <person name="Kallscheuer N."/>
            <person name="Luecker S."/>
            <person name="Lage O.M."/>
            <person name="Pohl T."/>
            <person name="Merkel B.J."/>
            <person name="Hornburger P."/>
            <person name="Mueller R.-W."/>
            <person name="Bruemmer F."/>
            <person name="Labrenz M."/>
            <person name="Spormann A.M."/>
            <person name="Op den Camp H."/>
            <person name="Overmann J."/>
            <person name="Amann R."/>
            <person name="Jetten M.S.M."/>
            <person name="Mascher T."/>
            <person name="Medema M.H."/>
            <person name="Devos D.P."/>
            <person name="Kaster A.-K."/>
            <person name="Ovreas L."/>
            <person name="Rohde M."/>
            <person name="Galperin M.Y."/>
            <person name="Jogler C."/>
        </authorList>
    </citation>
    <scope>NUCLEOTIDE SEQUENCE [LARGE SCALE GENOMIC DNA]</scope>
    <source>
        <strain evidence="3 4">Mal48</strain>
    </source>
</reference>
<dbReference type="Proteomes" id="UP000315724">
    <property type="component" value="Chromosome"/>
</dbReference>
<keyword evidence="2" id="KW-1133">Transmembrane helix</keyword>
<gene>
    <name evidence="3" type="ORF">Mal48_18410</name>
</gene>
<feature type="transmembrane region" description="Helical" evidence="2">
    <location>
        <begin position="116"/>
        <end position="140"/>
    </location>
</feature>
<proteinExistence type="predicted"/>
<dbReference type="EMBL" id="CP036267">
    <property type="protein sequence ID" value="QDT32594.1"/>
    <property type="molecule type" value="Genomic_DNA"/>
</dbReference>
<dbReference type="AlphaFoldDB" id="A0A517QLU0"/>
<keyword evidence="2" id="KW-0472">Membrane</keyword>
<dbReference type="InterPro" id="IPR026898">
    <property type="entry name" value="PrsW"/>
</dbReference>
<evidence type="ECO:0000256" key="1">
    <source>
        <dbReference type="SAM" id="MobiDB-lite"/>
    </source>
</evidence>
<dbReference type="OrthoDB" id="273919at2"/>